<dbReference type="RefSeq" id="WP_342157765.1">
    <property type="nucleotide sequence ID" value="NZ_JBCDNA010000001.1"/>
</dbReference>
<keyword evidence="2" id="KW-1185">Reference proteome</keyword>
<evidence type="ECO:0000313" key="1">
    <source>
        <dbReference type="EMBL" id="MEL4454264.1"/>
    </source>
</evidence>
<dbReference type="Proteomes" id="UP001474120">
    <property type="component" value="Unassembled WGS sequence"/>
</dbReference>
<dbReference type="EMBL" id="JBCDNA010000001">
    <property type="protein sequence ID" value="MEL4454264.1"/>
    <property type="molecule type" value="Genomic_DNA"/>
</dbReference>
<dbReference type="NCBIfam" id="NF033709">
    <property type="entry name" value="PorV_fam"/>
    <property type="match status" value="1"/>
</dbReference>
<proteinExistence type="predicted"/>
<sequence length="341" mass="38527">MKIRFSIVFFIIFQITLAQVGGERIYSFLNIPTSAPQAALGGEILTLNDDVNQPLWNPSTISKFMDNQIAVNYVNYLTDVNMGSATFAHLINRRFGTLHAGVQYIDYGEFIGADEEGNETGDFGARDLALSLGYAYNISRSDFYIGMNLKFLSSKIENFTSQGAAMDFGILYYSDLRPYSFTAVIRNLGYQFSPYDEKREEIAYDIAVGASYELSDVPIKWHLTINSLQQWNIAVANPSNEETDLDGNTISEDINVFQNAIRHFTIGAEFFPKKKFNLRLGYNFRRAAELKLTETRTFAGISAGFGLKMGRLKLDYAFTKYHPVDNSSTFTLYIDLTRKGF</sequence>
<organism evidence="1 2">
    <name type="scientific">Lutimonas vermicola</name>
    <dbReference type="NCBI Taxonomy" id="414288"/>
    <lineage>
        <taxon>Bacteria</taxon>
        <taxon>Pseudomonadati</taxon>
        <taxon>Bacteroidota</taxon>
        <taxon>Flavobacteriia</taxon>
        <taxon>Flavobacteriales</taxon>
        <taxon>Flavobacteriaceae</taxon>
        <taxon>Lutimonas</taxon>
    </lineage>
</organism>
<gene>
    <name evidence="1" type="primary">porQ</name>
    <name evidence="1" type="ORF">AABB81_00040</name>
</gene>
<evidence type="ECO:0000313" key="2">
    <source>
        <dbReference type="Proteomes" id="UP001474120"/>
    </source>
</evidence>
<reference evidence="1 2" key="1">
    <citation type="submission" date="2024-04" db="EMBL/GenBank/DDBJ databases">
        <title>whole genome sequencing of Lutimonas vermicola strain IMCC1616.</title>
        <authorList>
            <person name="Bae S.S."/>
        </authorList>
    </citation>
    <scope>NUCLEOTIDE SEQUENCE [LARGE SCALE GENOMIC DNA]</scope>
    <source>
        <strain evidence="1 2">IMCC1616</strain>
    </source>
</reference>
<dbReference type="Gene3D" id="2.40.160.60">
    <property type="entry name" value="Outer membrane protein transport protein (OMPP1/FadL/TodX)"/>
    <property type="match status" value="1"/>
</dbReference>
<dbReference type="NCBIfam" id="NF033711">
    <property type="entry name" value="T9SS_PorQ"/>
    <property type="match status" value="1"/>
</dbReference>
<comment type="caution">
    <text evidence="1">The sequence shown here is derived from an EMBL/GenBank/DDBJ whole genome shotgun (WGS) entry which is preliminary data.</text>
</comment>
<accession>A0ABU9KVN7</accession>
<protein>
    <submittedName>
        <fullName evidence="1">Type IX secretion system protein PorQ</fullName>
    </submittedName>
</protein>
<name>A0ABU9KVN7_9FLAO</name>